<organism evidence="1 2">
    <name type="scientific">Schistosoma haematobium</name>
    <name type="common">Blood fluke</name>
    <dbReference type="NCBI Taxonomy" id="6185"/>
    <lineage>
        <taxon>Eukaryota</taxon>
        <taxon>Metazoa</taxon>
        <taxon>Spiralia</taxon>
        <taxon>Lophotrochozoa</taxon>
        <taxon>Platyhelminthes</taxon>
        <taxon>Trematoda</taxon>
        <taxon>Digenea</taxon>
        <taxon>Strigeidida</taxon>
        <taxon>Schistosomatoidea</taxon>
        <taxon>Schistosomatidae</taxon>
        <taxon>Schistosoma</taxon>
    </lineage>
</organism>
<protein>
    <submittedName>
        <fullName evidence="1">Protein-tyrosine sulfotransferase 1</fullName>
    </submittedName>
</protein>
<reference evidence="1" key="2">
    <citation type="journal article" date="2019" name="Gigascience">
        <title>High-quality Schistosoma haematobium genome achieved by single-molecule and long-range sequencing.</title>
        <authorList>
            <person name="Stroehlein A.J."/>
            <person name="Korhonen P.K."/>
            <person name="Chong T.M."/>
            <person name="Lim Y.L."/>
            <person name="Chan K.G."/>
            <person name="Webster B."/>
            <person name="Rollinson D."/>
            <person name="Brindley P.J."/>
            <person name="Gasser R.B."/>
            <person name="Young N.D."/>
        </authorList>
    </citation>
    <scope>NUCLEOTIDE SEQUENCE</scope>
</reference>
<keyword evidence="2" id="KW-1185">Reference proteome</keyword>
<dbReference type="Gene3D" id="3.40.50.300">
    <property type="entry name" value="P-loop containing nucleotide triphosphate hydrolases"/>
    <property type="match status" value="1"/>
</dbReference>
<sequence>MFHSINHSPVQNLFSLVSFTIAYTLINNYTFSFLDFLELPWDEKLLKYGTDSSRTDQLVHNNSLDAWSKANSLLSEEHIEFMNENCLALKQLGYLTDEIPPNYATICNI</sequence>
<accession>A0A922LI93</accession>
<comment type="caution">
    <text evidence="1">The sequence shown here is derived from an EMBL/GenBank/DDBJ whole genome shotgun (WGS) entry which is preliminary data.</text>
</comment>
<dbReference type="RefSeq" id="XP_051068299.1">
    <property type="nucleotide sequence ID" value="XM_051208119.1"/>
</dbReference>
<gene>
    <name evidence="1" type="primary">TPST1_1</name>
    <name evidence="1" type="ORF">MS3_00000298</name>
</gene>
<evidence type="ECO:0000313" key="2">
    <source>
        <dbReference type="Proteomes" id="UP000471633"/>
    </source>
</evidence>
<dbReference type="CTD" id="75576302"/>
<dbReference type="AlphaFoldDB" id="A0A922LI93"/>
<proteinExistence type="predicted"/>
<dbReference type="InterPro" id="IPR027417">
    <property type="entry name" value="P-loop_NTPase"/>
</dbReference>
<name>A0A922LI93_SCHHA</name>
<dbReference type="GeneID" id="75576302"/>
<evidence type="ECO:0000313" key="1">
    <source>
        <dbReference type="EMBL" id="KAH9585710.1"/>
    </source>
</evidence>
<dbReference type="KEGG" id="shx:MS3_00000298"/>
<reference evidence="1" key="1">
    <citation type="journal article" date="2012" name="Nat. Genet.">
        <title>Whole-genome sequence of Schistosoma haematobium.</title>
        <authorList>
            <person name="Young N.D."/>
            <person name="Jex A.R."/>
            <person name="Li B."/>
            <person name="Liu S."/>
            <person name="Yang L."/>
            <person name="Xiong Z."/>
            <person name="Li Y."/>
            <person name="Cantacessi C."/>
            <person name="Hall R.S."/>
            <person name="Xu X."/>
            <person name="Chen F."/>
            <person name="Wu X."/>
            <person name="Zerlotini A."/>
            <person name="Oliveira G."/>
            <person name="Hofmann A."/>
            <person name="Zhang G."/>
            <person name="Fang X."/>
            <person name="Kang Y."/>
            <person name="Campbell B.E."/>
            <person name="Loukas A."/>
            <person name="Ranganathan S."/>
            <person name="Rollinson D."/>
            <person name="Rinaldi G."/>
            <person name="Brindley P.J."/>
            <person name="Yang H."/>
            <person name="Wang J."/>
            <person name="Wang J."/>
            <person name="Gasser R.B."/>
        </authorList>
    </citation>
    <scope>NUCLEOTIDE SEQUENCE</scope>
</reference>
<dbReference type="Proteomes" id="UP000471633">
    <property type="component" value="Unassembled WGS sequence"/>
</dbReference>
<reference evidence="1" key="3">
    <citation type="submission" date="2021-06" db="EMBL/GenBank/DDBJ databases">
        <title>Chromosome-level genome assembly for S. haematobium.</title>
        <authorList>
            <person name="Stroehlein A.J."/>
        </authorList>
    </citation>
    <scope>NUCLEOTIDE SEQUENCE</scope>
</reference>
<reference evidence="1" key="4">
    <citation type="journal article" date="2022" name="PLoS Pathog.">
        <title>Chromosome-level genome of Schistosoma haematobium underpins genome-wide explorations of molecular variation.</title>
        <authorList>
            <person name="Stroehlein A.J."/>
            <person name="Korhonen P.K."/>
            <person name="Lee V.V."/>
            <person name="Ralph S.A."/>
            <person name="Mentink-Kane M."/>
            <person name="You H."/>
            <person name="McManus D.P."/>
            <person name="Tchuente L.T."/>
            <person name="Stothard J.R."/>
            <person name="Kaur P."/>
            <person name="Dudchenko O."/>
            <person name="Aiden E.L."/>
            <person name="Yang B."/>
            <person name="Yang H."/>
            <person name="Emery A.M."/>
            <person name="Webster B.L."/>
            <person name="Brindley P.J."/>
            <person name="Rollinson D."/>
            <person name="Chang B.C.H."/>
            <person name="Gasser R.B."/>
            <person name="Young N.D."/>
        </authorList>
    </citation>
    <scope>NUCLEOTIDE SEQUENCE</scope>
</reference>
<dbReference type="EMBL" id="AMPZ03000004">
    <property type="protein sequence ID" value="KAH9585710.1"/>
    <property type="molecule type" value="Genomic_DNA"/>
</dbReference>